<name>A0A1W1ZDZ4_9BURK</name>
<protein>
    <submittedName>
        <fullName evidence="3">Acyl-CoA thioester hydrolase</fullName>
    </submittedName>
</protein>
<dbReference type="GO" id="GO:0047617">
    <property type="term" value="F:fatty acyl-CoA hydrolase activity"/>
    <property type="evidence" value="ECO:0007669"/>
    <property type="project" value="TreeGrafter"/>
</dbReference>
<keyword evidence="2 3" id="KW-0378">Hydrolase</keyword>
<evidence type="ECO:0000313" key="4">
    <source>
        <dbReference type="Proteomes" id="UP000192708"/>
    </source>
</evidence>
<dbReference type="AlphaFoldDB" id="A0A1W1ZDZ4"/>
<dbReference type="Pfam" id="PF13279">
    <property type="entry name" value="4HBT_2"/>
    <property type="match status" value="1"/>
</dbReference>
<reference evidence="3 4" key="1">
    <citation type="submission" date="2017-04" db="EMBL/GenBank/DDBJ databases">
        <authorList>
            <person name="Afonso C.L."/>
            <person name="Miller P.J."/>
            <person name="Scott M.A."/>
            <person name="Spackman E."/>
            <person name="Goraichik I."/>
            <person name="Dimitrov K.M."/>
            <person name="Suarez D.L."/>
            <person name="Swayne D.E."/>
        </authorList>
    </citation>
    <scope>NUCLEOTIDE SEQUENCE [LARGE SCALE GENOMIC DNA]</scope>
    <source>
        <strain evidence="3 4">VK13</strain>
    </source>
</reference>
<organism evidence="3 4">
    <name type="scientific">Polynucleobacter kasalickyi</name>
    <dbReference type="NCBI Taxonomy" id="1938817"/>
    <lineage>
        <taxon>Bacteria</taxon>
        <taxon>Pseudomonadati</taxon>
        <taxon>Pseudomonadota</taxon>
        <taxon>Betaproteobacteria</taxon>
        <taxon>Burkholderiales</taxon>
        <taxon>Burkholderiaceae</taxon>
        <taxon>Polynucleobacter</taxon>
    </lineage>
</organism>
<proteinExistence type="inferred from homology"/>
<gene>
    <name evidence="3" type="ORF">SAMN06296008_10542</name>
</gene>
<dbReference type="RefSeq" id="WP_084283205.1">
    <property type="nucleotide sequence ID" value="NZ_FWXJ01000005.1"/>
</dbReference>
<dbReference type="InterPro" id="IPR029069">
    <property type="entry name" value="HotDog_dom_sf"/>
</dbReference>
<dbReference type="Proteomes" id="UP000192708">
    <property type="component" value="Unassembled WGS sequence"/>
</dbReference>
<dbReference type="OrthoDB" id="9799036at2"/>
<evidence type="ECO:0000313" key="3">
    <source>
        <dbReference type="EMBL" id="SMC46381.1"/>
    </source>
</evidence>
<dbReference type="InterPro" id="IPR050563">
    <property type="entry name" value="4-hydroxybenzoyl-CoA_TE"/>
</dbReference>
<dbReference type="CDD" id="cd00586">
    <property type="entry name" value="4HBT"/>
    <property type="match status" value="1"/>
</dbReference>
<accession>A0A1W1ZDZ4</accession>
<dbReference type="PANTHER" id="PTHR31793:SF27">
    <property type="entry name" value="NOVEL THIOESTERASE SUPERFAMILY DOMAIN AND SAPOSIN A-TYPE DOMAIN CONTAINING PROTEIN (0610012H03RIK)"/>
    <property type="match status" value="1"/>
</dbReference>
<dbReference type="STRING" id="1938817.SAMN06296008_10542"/>
<dbReference type="EMBL" id="FWXJ01000005">
    <property type="protein sequence ID" value="SMC46381.1"/>
    <property type="molecule type" value="Genomic_DNA"/>
</dbReference>
<sequence>MAKIPSLTRSDFPKIIQISTRWSDNDVYQHVNNVVYFSFFDTAVNQNLLEQGLIDLHSSKVVGLVVDNHCQFFSSITFPDEVYVGIAVEKIGNSSVVYRLGIFKNDDPGLCALGRFTHVYVNRDDHRPTPIPLELRTALTAITREWNDVEGI</sequence>
<evidence type="ECO:0000256" key="1">
    <source>
        <dbReference type="ARBA" id="ARBA00005953"/>
    </source>
</evidence>
<dbReference type="PANTHER" id="PTHR31793">
    <property type="entry name" value="4-HYDROXYBENZOYL-COA THIOESTERASE FAMILY MEMBER"/>
    <property type="match status" value="1"/>
</dbReference>
<dbReference type="SUPFAM" id="SSF54637">
    <property type="entry name" value="Thioesterase/thiol ester dehydrase-isomerase"/>
    <property type="match status" value="1"/>
</dbReference>
<evidence type="ECO:0000256" key="2">
    <source>
        <dbReference type="ARBA" id="ARBA00022801"/>
    </source>
</evidence>
<comment type="similarity">
    <text evidence="1">Belongs to the 4-hydroxybenzoyl-CoA thioesterase family.</text>
</comment>
<dbReference type="Gene3D" id="3.10.129.10">
    <property type="entry name" value="Hotdog Thioesterase"/>
    <property type="match status" value="1"/>
</dbReference>
<keyword evidence="4" id="KW-1185">Reference proteome</keyword>